<reference evidence="1" key="1">
    <citation type="submission" date="2019-04" db="EMBL/GenBank/DDBJ databases">
        <title>Microbes associate with the intestines of laboratory mice.</title>
        <authorList>
            <person name="Navarre W."/>
            <person name="Wong E."/>
            <person name="Huang K.C."/>
            <person name="Tropini C."/>
            <person name="Ng K."/>
            <person name="Yu B."/>
        </authorList>
    </citation>
    <scope>NUCLEOTIDE SEQUENCE</scope>
    <source>
        <strain evidence="1">NM86_A22</strain>
    </source>
</reference>
<evidence type="ECO:0000313" key="2">
    <source>
        <dbReference type="Proteomes" id="UP000305401"/>
    </source>
</evidence>
<name>A0AC61S6I2_9BACT</name>
<keyword evidence="2" id="KW-1185">Reference proteome</keyword>
<comment type="caution">
    <text evidence="1">The sequence shown here is derived from an EMBL/GenBank/DDBJ whole genome shotgun (WGS) entry which is preliminary data.</text>
</comment>
<organism evidence="1 2">
    <name type="scientific">Muribaculum caecicola</name>
    <dbReference type="NCBI Taxonomy" id="3038144"/>
    <lineage>
        <taxon>Bacteria</taxon>
        <taxon>Pseudomonadati</taxon>
        <taxon>Bacteroidota</taxon>
        <taxon>Bacteroidia</taxon>
        <taxon>Bacteroidales</taxon>
        <taxon>Muribaculaceae</taxon>
        <taxon>Muribaculum</taxon>
    </lineage>
</organism>
<proteinExistence type="predicted"/>
<accession>A0AC61S6I2</accession>
<evidence type="ECO:0000313" key="1">
    <source>
        <dbReference type="EMBL" id="THG54208.1"/>
    </source>
</evidence>
<dbReference type="EMBL" id="SSTG01000027">
    <property type="protein sequence ID" value="THG54208.1"/>
    <property type="molecule type" value="Genomic_DNA"/>
</dbReference>
<protein>
    <submittedName>
        <fullName evidence="1">M3 family metallopeptidase</fullName>
    </submittedName>
</protein>
<dbReference type="Proteomes" id="UP000305401">
    <property type="component" value="Unassembled WGS sequence"/>
</dbReference>
<sequence length="705" mass="80031">MSAATNTTSQMNTSSQNPFLKPYVTNYGIPPFEDIKAEHYLPALETGIAQQNKAVASIIANKQKPTFENTILALDHSGETLEKVCYVFMALDESNSTPEHTAVGEKFYPLLTAHNDEVAMNPGLFKRIKTLYDNRNEAGYTKAQMLAVEKAYKSMVRSGALLNQKDQAELKAINSKLSDLYQRFNKNLLAATNEYRLIVDNENRLGGLPANVVASAKEKAKENGMPDKWIFTLHAPSRLPLLQFANDRQLRHDMYTAYTTLASSGKYNNYPIIAEIIKIRARKAAILGYPHYAAYMTEKVMAKNVKNAEDLLMQIWKPAIAKVAEEVAEMQSLSNKDGNSFKIEPWDYYYYAEKVRKAKYDLDEDEVSQYFPLENVRKGIFEMANRLYGITFVEIPDAPKYDPEVTVYDVLDSEGKHVAVFMTDYFTRPSKRQGAWMSEFKGSYIDDKGIAHRPIIYNVCNFSHPTADAPALLSIDNVATMFHEFGHGLHGMLSRAKYKSQAGTNTDRDFVELPSQIHEHWAMEPELLKSFARHYKTGETIPDDLIAKLQAASTHNQGFTTTELAGAALLDLKWGQLTNTDSIDVESFEREVASQLNMPAEVQYRYRSPYFKHVFGSDEYSCGYYTYLWAEVLDTDGFELFKEKGIFDPETARSFRENVLEMGGSEDPMELFIKFRGRKPTPDALLRNRGLIESKELNVNTPEHK</sequence>
<gene>
    <name evidence="1" type="ORF">E5990_03680</name>
</gene>